<organism evidence="2">
    <name type="scientific">gut metagenome</name>
    <dbReference type="NCBI Taxonomy" id="749906"/>
    <lineage>
        <taxon>unclassified sequences</taxon>
        <taxon>metagenomes</taxon>
        <taxon>organismal metagenomes</taxon>
    </lineage>
</organism>
<reference evidence="2" key="1">
    <citation type="journal article" date="2012" name="PLoS ONE">
        <title>Gene sets for utilization of primary and secondary nutrition supplies in the distal gut of endangered iberian lynx.</title>
        <authorList>
            <person name="Alcaide M."/>
            <person name="Messina E."/>
            <person name="Richter M."/>
            <person name="Bargiela R."/>
            <person name="Peplies J."/>
            <person name="Huws S.A."/>
            <person name="Newbold C.J."/>
            <person name="Golyshin P.N."/>
            <person name="Simon M.A."/>
            <person name="Lopez G."/>
            <person name="Yakimov M.M."/>
            <person name="Ferrer M."/>
        </authorList>
    </citation>
    <scope>NUCLEOTIDE SEQUENCE</scope>
</reference>
<dbReference type="AlphaFoldDB" id="J9FRY3"/>
<protein>
    <submittedName>
        <fullName evidence="2">Uncharacterized protein</fullName>
    </submittedName>
</protein>
<proteinExistence type="predicted"/>
<sequence length="192" mass="22523">MPFNSPFNDYMMVIDETKQLGWFVSDRFQPEGKVCVYLFIPNDNKKRIESDEIGLKRNIASLSSIRSTWAEGSNYNELVKLAHTEIPYGRIEIKKDFTFPINDEIVYYTLDEIKSPEAKGLYQKALDINKQIKELNEKLETARLNYSNAKGAKREQLKPSILEMEEKLYDLLDEPAEWEKKARNAEITYLRR</sequence>
<keyword evidence="1" id="KW-0175">Coiled coil</keyword>
<evidence type="ECO:0000256" key="1">
    <source>
        <dbReference type="SAM" id="Coils"/>
    </source>
</evidence>
<accession>J9FRY3</accession>
<feature type="coiled-coil region" evidence="1">
    <location>
        <begin position="118"/>
        <end position="152"/>
    </location>
</feature>
<dbReference type="EMBL" id="AMCI01004857">
    <property type="protein sequence ID" value="EJW97258.1"/>
    <property type="molecule type" value="Genomic_DNA"/>
</dbReference>
<evidence type="ECO:0000313" key="2">
    <source>
        <dbReference type="EMBL" id="EJW97258.1"/>
    </source>
</evidence>
<gene>
    <name evidence="2" type="ORF">EVA_14635</name>
</gene>
<comment type="caution">
    <text evidence="2">The sequence shown here is derived from an EMBL/GenBank/DDBJ whole genome shotgun (WGS) entry which is preliminary data.</text>
</comment>
<name>J9FRY3_9ZZZZ</name>